<accession>A0ABV4U078</accession>
<protein>
    <submittedName>
        <fullName evidence="1">Uncharacterized protein</fullName>
    </submittedName>
</protein>
<proteinExistence type="predicted"/>
<gene>
    <name evidence="1" type="ORF">ACERK3_01730</name>
</gene>
<organism evidence="1 2">
    <name type="scientific">Natronomicrosphaera hydrolytica</name>
    <dbReference type="NCBI Taxonomy" id="3242702"/>
    <lineage>
        <taxon>Bacteria</taxon>
        <taxon>Pseudomonadati</taxon>
        <taxon>Planctomycetota</taxon>
        <taxon>Phycisphaerae</taxon>
        <taxon>Phycisphaerales</taxon>
        <taxon>Phycisphaeraceae</taxon>
        <taxon>Natronomicrosphaera</taxon>
    </lineage>
</organism>
<dbReference type="Proteomes" id="UP001575105">
    <property type="component" value="Unassembled WGS sequence"/>
</dbReference>
<dbReference type="RefSeq" id="WP_425343928.1">
    <property type="nucleotide sequence ID" value="NZ_JBGUBD010000001.1"/>
</dbReference>
<keyword evidence="2" id="KW-1185">Reference proteome</keyword>
<evidence type="ECO:0000313" key="1">
    <source>
        <dbReference type="EMBL" id="MFA9477004.1"/>
    </source>
</evidence>
<evidence type="ECO:0000313" key="2">
    <source>
        <dbReference type="Proteomes" id="UP001575105"/>
    </source>
</evidence>
<sequence>MLEAWAEIQRRFARPKVAAIQPDKRHILLRFAQPVDLDHLVLWEDLREGQHIDGFELLDEQGQTLAAGRTIGHKRILPFPRRQVELLTLRLERPGGRLSRVEAHRTGHESLPVRGVKLDYQKWAKKADRKAEA</sequence>
<dbReference type="Gene3D" id="2.60.120.260">
    <property type="entry name" value="Galactose-binding domain-like"/>
    <property type="match status" value="1"/>
</dbReference>
<name>A0ABV4U078_9BACT</name>
<reference evidence="1 2" key="1">
    <citation type="submission" date="2024-08" db="EMBL/GenBank/DDBJ databases">
        <title>Whole-genome sequencing of halo(alkali)philic microorganisms from hypersaline lakes.</title>
        <authorList>
            <person name="Sorokin D.Y."/>
            <person name="Merkel A.Y."/>
            <person name="Messina E."/>
            <person name="Yakimov M."/>
        </authorList>
    </citation>
    <scope>NUCLEOTIDE SEQUENCE [LARGE SCALE GENOMIC DNA]</scope>
    <source>
        <strain evidence="1 2">AB-hyl4</strain>
    </source>
</reference>
<comment type="caution">
    <text evidence="1">The sequence shown here is derived from an EMBL/GenBank/DDBJ whole genome shotgun (WGS) entry which is preliminary data.</text>
</comment>
<dbReference type="EMBL" id="JBGUBD010000001">
    <property type="protein sequence ID" value="MFA9477004.1"/>
    <property type="molecule type" value="Genomic_DNA"/>
</dbReference>